<reference evidence="2" key="1">
    <citation type="submission" date="2018-01" db="EMBL/GenBank/DDBJ databases">
        <title>Genomic characterization of Leptospira inadai serogroup Lyme isolated from captured rat in Brazil and comparative analysis with human reference strain.</title>
        <authorList>
            <person name="Moreno L.Z."/>
            <person name="Loureiro A.P."/>
            <person name="Miraglia F."/>
            <person name="Kremer F.S."/>
            <person name="Eslabao M.R."/>
            <person name="Dellagostin O.A."/>
            <person name="Lilenbaum W."/>
            <person name="Moreno A.M."/>
        </authorList>
    </citation>
    <scope>NUCLEOTIDE SEQUENCE [LARGE SCALE GENOMIC DNA]</scope>
    <source>
        <strain evidence="2">M34/99</strain>
    </source>
</reference>
<comment type="caution">
    <text evidence="2">The sequence shown here is derived from an EMBL/GenBank/DDBJ whole genome shotgun (WGS) entry which is preliminary data.</text>
</comment>
<dbReference type="EMBL" id="MCRM02000044">
    <property type="protein sequence ID" value="PNV71520.1"/>
    <property type="molecule type" value="Genomic_DNA"/>
</dbReference>
<feature type="transmembrane region" description="Helical" evidence="1">
    <location>
        <begin position="94"/>
        <end position="116"/>
    </location>
</feature>
<evidence type="ECO:0000256" key="1">
    <source>
        <dbReference type="SAM" id="Phobius"/>
    </source>
</evidence>
<feature type="transmembrane region" description="Helical" evidence="1">
    <location>
        <begin position="123"/>
        <end position="143"/>
    </location>
</feature>
<accession>A0ABX4YCQ8</accession>
<keyword evidence="1" id="KW-0812">Transmembrane</keyword>
<feature type="transmembrane region" description="Helical" evidence="1">
    <location>
        <begin position="31"/>
        <end position="51"/>
    </location>
</feature>
<organism evidence="2 3">
    <name type="scientific">Leptospira inadai serovar Lyme</name>
    <dbReference type="NCBI Taxonomy" id="293084"/>
    <lineage>
        <taxon>Bacteria</taxon>
        <taxon>Pseudomonadati</taxon>
        <taxon>Spirochaetota</taxon>
        <taxon>Spirochaetia</taxon>
        <taxon>Leptospirales</taxon>
        <taxon>Leptospiraceae</taxon>
        <taxon>Leptospira</taxon>
    </lineage>
</organism>
<keyword evidence="3" id="KW-1185">Reference proteome</keyword>
<proteinExistence type="predicted"/>
<protein>
    <submittedName>
        <fullName evidence="2">Uncharacterized protein</fullName>
    </submittedName>
</protein>
<keyword evidence="1" id="KW-1133">Transmembrane helix</keyword>
<keyword evidence="1" id="KW-0472">Membrane</keyword>
<dbReference type="Proteomes" id="UP000094669">
    <property type="component" value="Unassembled WGS sequence"/>
</dbReference>
<name>A0ABX4YCQ8_9LEPT</name>
<evidence type="ECO:0000313" key="2">
    <source>
        <dbReference type="EMBL" id="PNV71520.1"/>
    </source>
</evidence>
<feature type="transmembrane region" description="Helical" evidence="1">
    <location>
        <begin position="155"/>
        <end position="176"/>
    </location>
</feature>
<evidence type="ECO:0000313" key="3">
    <source>
        <dbReference type="Proteomes" id="UP000094669"/>
    </source>
</evidence>
<sequence>MQRRNKKFRGHLYSTLRTFVRFYSTPMEPKFLLIFATTIGAIMATLVIRDIILTKSGGSRTKLLQSLLLIHGYRFVGLSMFIPGITSPSMPTDFSIPAAWGDYIAAILAISSYLLLGRKLKVAIPLVWFFNIWGFVDLLYASYQALTLHISPLMGFMFYIFTGYAPLLVVSHLVIFKILLQSRKNSTVESI</sequence>
<gene>
    <name evidence="2" type="ORF">BES34_021320</name>
</gene>